<dbReference type="GO" id="GO:0016301">
    <property type="term" value="F:kinase activity"/>
    <property type="evidence" value="ECO:0007669"/>
    <property type="project" value="UniProtKB-KW"/>
</dbReference>
<dbReference type="Proteomes" id="UP000185934">
    <property type="component" value="Chromosome"/>
</dbReference>
<keyword evidence="2" id="KW-0808">Transferase</keyword>
<dbReference type="Gene3D" id="2.60.200.40">
    <property type="match status" value="1"/>
</dbReference>
<evidence type="ECO:0000313" key="2">
    <source>
        <dbReference type="EMBL" id="APV45203.1"/>
    </source>
</evidence>
<dbReference type="GO" id="GO:0008929">
    <property type="term" value="F:methylglyoxal synthase activity"/>
    <property type="evidence" value="ECO:0007669"/>
    <property type="project" value="InterPro"/>
</dbReference>
<gene>
    <name evidence="2" type="ORF">Dform_01886</name>
</gene>
<name>A0A1P8F9T1_9CHLR</name>
<evidence type="ECO:0000259" key="1">
    <source>
        <dbReference type="PROSITE" id="PS50146"/>
    </source>
</evidence>
<sequence>MEQAGFLALISKKAGHFRPNVCRDLTRAFSHPNIPLRFYYIEDEKELAGEIDAAFRAGCRDYLAVGGDGTVSLVASCLYGKPHRLGVIPAGTANTMARVLGVPMSAKKAIRLAVSSGKTKFVDGMDVRGRIYLLNVSAGLSSISLDRLNEKTKSTMGMFSYVIGVARASLKVAPCSFNITIDGRRICSRDVELHVTNLGVLGLPRYHIHEHSLLDDGKVEVLGLSDLAPTTVIGAVLEVILRRRKRRSIRLLGEGSEVVIDSDVKQSVQGDGDIIGPTPVSLKVRSRAINFIVP</sequence>
<proteinExistence type="predicted"/>
<evidence type="ECO:0000313" key="3">
    <source>
        <dbReference type="Proteomes" id="UP000185934"/>
    </source>
</evidence>
<dbReference type="KEGG" id="dfo:Dform_01886"/>
<organism evidence="2 3">
    <name type="scientific">Dehalogenimonas formicexedens</name>
    <dbReference type="NCBI Taxonomy" id="1839801"/>
    <lineage>
        <taxon>Bacteria</taxon>
        <taxon>Bacillati</taxon>
        <taxon>Chloroflexota</taxon>
        <taxon>Dehalococcoidia</taxon>
        <taxon>Dehalococcoidales</taxon>
        <taxon>Dehalococcoidaceae</taxon>
        <taxon>Dehalogenimonas</taxon>
    </lineage>
</organism>
<dbReference type="Pfam" id="PF00781">
    <property type="entry name" value="DAGK_cat"/>
    <property type="match status" value="1"/>
</dbReference>
<dbReference type="PANTHER" id="PTHR30492">
    <property type="entry name" value="METHYLGLYOXAL SYNTHASE"/>
    <property type="match status" value="1"/>
</dbReference>
<dbReference type="InterPro" id="IPR017438">
    <property type="entry name" value="ATP-NAD_kinase_N"/>
</dbReference>
<dbReference type="Pfam" id="PF19279">
    <property type="entry name" value="YegS_C"/>
    <property type="match status" value="1"/>
</dbReference>
<dbReference type="Gene3D" id="3.40.50.10330">
    <property type="entry name" value="Probable inorganic polyphosphate/atp-NAD kinase, domain 1"/>
    <property type="match status" value="1"/>
</dbReference>
<keyword evidence="3" id="KW-1185">Reference proteome</keyword>
<dbReference type="STRING" id="1839801.Dform_01886"/>
<dbReference type="InterPro" id="IPR045540">
    <property type="entry name" value="YegS/DAGK_C"/>
</dbReference>
<dbReference type="EMBL" id="CP018258">
    <property type="protein sequence ID" value="APV45203.1"/>
    <property type="molecule type" value="Genomic_DNA"/>
</dbReference>
<reference evidence="3" key="1">
    <citation type="submission" date="2016-11" db="EMBL/GenBank/DDBJ databases">
        <title>Dehalogenimonas formicexedens sp. nov., a chlorinated alkane respiring bacterium isolated from contaminated groundwater.</title>
        <authorList>
            <person name="Key T.A."/>
            <person name="Bowman K.S."/>
            <person name="Lee I."/>
            <person name="Chun J."/>
            <person name="Albuquerque L."/>
            <person name="da Costa M.S."/>
            <person name="Rainey F.A."/>
            <person name="Moe W.M."/>
        </authorList>
    </citation>
    <scope>NUCLEOTIDE SEQUENCE [LARGE SCALE GENOMIC DNA]</scope>
    <source>
        <strain evidence="3">NSZ-14</strain>
    </source>
</reference>
<dbReference type="GO" id="GO:0019242">
    <property type="term" value="P:methylglyoxal biosynthetic process"/>
    <property type="evidence" value="ECO:0007669"/>
    <property type="project" value="InterPro"/>
</dbReference>
<dbReference type="PANTHER" id="PTHR30492:SF0">
    <property type="entry name" value="METHYLGLYOXAL SYNTHASE"/>
    <property type="match status" value="1"/>
</dbReference>
<feature type="domain" description="DAGKc" evidence="1">
    <location>
        <begin position="40"/>
        <end position="131"/>
    </location>
</feature>
<protein>
    <submittedName>
        <fullName evidence="2">Diacylglycerol kinase family enzyme</fullName>
    </submittedName>
</protein>
<accession>A0A1P8F9T1</accession>
<dbReference type="AlphaFoldDB" id="A0A1P8F9T1"/>
<dbReference type="InterPro" id="IPR004363">
    <property type="entry name" value="Methylgl_synth"/>
</dbReference>
<dbReference type="SUPFAM" id="SSF111331">
    <property type="entry name" value="NAD kinase/diacylglycerol kinase-like"/>
    <property type="match status" value="1"/>
</dbReference>
<dbReference type="GO" id="GO:0005829">
    <property type="term" value="C:cytosol"/>
    <property type="evidence" value="ECO:0007669"/>
    <property type="project" value="TreeGrafter"/>
</dbReference>
<dbReference type="InterPro" id="IPR016064">
    <property type="entry name" value="NAD/diacylglycerol_kinase_sf"/>
</dbReference>
<dbReference type="PROSITE" id="PS50146">
    <property type="entry name" value="DAGK"/>
    <property type="match status" value="1"/>
</dbReference>
<dbReference type="InterPro" id="IPR001206">
    <property type="entry name" value="Diacylglycerol_kinase_cat_dom"/>
</dbReference>
<keyword evidence="2" id="KW-0418">Kinase</keyword>